<keyword evidence="2" id="KW-1185">Reference proteome</keyword>
<accession>A0A7J5XV41</accession>
<feature type="non-terminal residue" evidence="1">
    <location>
        <position position="145"/>
    </location>
</feature>
<reference evidence="1 2" key="1">
    <citation type="submission" date="2020-03" db="EMBL/GenBank/DDBJ databases">
        <title>Dissostichus mawsoni Genome sequencing and assembly.</title>
        <authorList>
            <person name="Park H."/>
        </authorList>
    </citation>
    <scope>NUCLEOTIDE SEQUENCE [LARGE SCALE GENOMIC DNA]</scope>
    <source>
        <strain evidence="1">DM0001</strain>
        <tissue evidence="1">Muscle</tissue>
    </source>
</reference>
<dbReference type="OrthoDB" id="8941539at2759"/>
<dbReference type="AlphaFoldDB" id="A0A7J5XV41"/>
<organism evidence="1 2">
    <name type="scientific">Dissostichus mawsoni</name>
    <name type="common">Antarctic cod</name>
    <dbReference type="NCBI Taxonomy" id="36200"/>
    <lineage>
        <taxon>Eukaryota</taxon>
        <taxon>Metazoa</taxon>
        <taxon>Chordata</taxon>
        <taxon>Craniata</taxon>
        <taxon>Vertebrata</taxon>
        <taxon>Euteleostomi</taxon>
        <taxon>Actinopterygii</taxon>
        <taxon>Neopterygii</taxon>
        <taxon>Teleostei</taxon>
        <taxon>Neoteleostei</taxon>
        <taxon>Acanthomorphata</taxon>
        <taxon>Eupercaria</taxon>
        <taxon>Perciformes</taxon>
        <taxon>Notothenioidei</taxon>
        <taxon>Nototheniidae</taxon>
        <taxon>Dissostichus</taxon>
    </lineage>
</organism>
<gene>
    <name evidence="1" type="ORF">F7725_019056</name>
</gene>
<evidence type="ECO:0000313" key="2">
    <source>
        <dbReference type="Proteomes" id="UP000518266"/>
    </source>
</evidence>
<evidence type="ECO:0008006" key="3">
    <source>
        <dbReference type="Google" id="ProtNLM"/>
    </source>
</evidence>
<dbReference type="Proteomes" id="UP000518266">
    <property type="component" value="Unassembled WGS sequence"/>
</dbReference>
<dbReference type="EMBL" id="JAAKFY010000021">
    <property type="protein sequence ID" value="KAF3840339.1"/>
    <property type="molecule type" value="Genomic_DNA"/>
</dbReference>
<comment type="caution">
    <text evidence="1">The sequence shown here is derived from an EMBL/GenBank/DDBJ whole genome shotgun (WGS) entry which is preliminary data.</text>
</comment>
<sequence>MRAVNSSSSCARLSLIQFKVLHRLHYSKAKLSRIYPDRLDDRCDRCSQAPCDLTHMFWLCPKLSSFWQSFFECISEIVGLKISPSPHVAIFGRPPDEINIKTLKPMKILLLWKSPLPPSFKMWLSDTMSLLKLEKIKFTLRGSSD</sequence>
<evidence type="ECO:0000313" key="1">
    <source>
        <dbReference type="EMBL" id="KAF3840339.1"/>
    </source>
</evidence>
<protein>
    <recommendedName>
        <fullName evidence="3">Reverse transcriptase zinc-binding domain-containing protein</fullName>
    </recommendedName>
</protein>
<name>A0A7J5XV41_DISMA</name>
<proteinExistence type="predicted"/>